<dbReference type="AlphaFoldDB" id="A0A8B7YNQ1"/>
<keyword evidence="9" id="KW-1185">Reference proteome</keyword>
<dbReference type="InterPro" id="IPR000742">
    <property type="entry name" value="EGF"/>
</dbReference>
<evidence type="ECO:0000313" key="9">
    <source>
        <dbReference type="Proteomes" id="UP000694845"/>
    </source>
</evidence>
<reference evidence="10" key="1">
    <citation type="submission" date="2025-08" db="UniProtKB">
        <authorList>
            <consortium name="RefSeq"/>
        </authorList>
    </citation>
    <scope>IDENTIFICATION</scope>
</reference>
<dbReference type="PROSITE" id="PS50141">
    <property type="entry name" value="A_DEAMIN_EDITASE"/>
    <property type="match status" value="1"/>
</dbReference>
<proteinExistence type="predicted"/>
<gene>
    <name evidence="10" type="primary">LOC110981563</name>
</gene>
<evidence type="ECO:0000256" key="1">
    <source>
        <dbReference type="ARBA" id="ARBA00004370"/>
    </source>
</evidence>
<feature type="signal peptide" evidence="6">
    <location>
        <begin position="1"/>
        <end position="20"/>
    </location>
</feature>
<keyword evidence="2 5" id="KW-0812">Transmembrane</keyword>
<evidence type="ECO:0000256" key="2">
    <source>
        <dbReference type="ARBA" id="ARBA00022692"/>
    </source>
</evidence>
<dbReference type="Proteomes" id="UP000694845">
    <property type="component" value="Unplaced"/>
</dbReference>
<name>A0A8B7YNQ1_ACAPL</name>
<feature type="domain" description="A to I editase" evidence="7">
    <location>
        <begin position="98"/>
        <end position="241"/>
    </location>
</feature>
<evidence type="ECO:0000259" key="7">
    <source>
        <dbReference type="PROSITE" id="PS50141"/>
    </source>
</evidence>
<dbReference type="SMART" id="SM00181">
    <property type="entry name" value="EGF"/>
    <property type="match status" value="9"/>
</dbReference>
<dbReference type="RefSeq" id="XP_022094894.1">
    <property type="nucleotide sequence ID" value="XM_022239202.1"/>
</dbReference>
<dbReference type="GO" id="GO:0003723">
    <property type="term" value="F:RNA binding"/>
    <property type="evidence" value="ECO:0007669"/>
    <property type="project" value="InterPro"/>
</dbReference>
<evidence type="ECO:0000256" key="4">
    <source>
        <dbReference type="ARBA" id="ARBA00023136"/>
    </source>
</evidence>
<keyword evidence="3 5" id="KW-1133">Transmembrane helix</keyword>
<dbReference type="InterPro" id="IPR005533">
    <property type="entry name" value="AMOP_dom"/>
</dbReference>
<evidence type="ECO:0000313" key="10">
    <source>
        <dbReference type="RefSeq" id="XP_022094894.1"/>
    </source>
</evidence>
<evidence type="ECO:0000256" key="3">
    <source>
        <dbReference type="ARBA" id="ARBA00022989"/>
    </source>
</evidence>
<keyword evidence="4 5" id="KW-0472">Membrane</keyword>
<dbReference type="InterPro" id="IPR002466">
    <property type="entry name" value="A_deamin"/>
</dbReference>
<dbReference type="GO" id="GO:0004000">
    <property type="term" value="F:adenosine deaminase activity"/>
    <property type="evidence" value="ECO:0007669"/>
    <property type="project" value="InterPro"/>
</dbReference>
<dbReference type="PANTHER" id="PTHR13802">
    <property type="entry name" value="MUCIN 4-RELATED"/>
    <property type="match status" value="1"/>
</dbReference>
<organism evidence="9 10">
    <name type="scientific">Acanthaster planci</name>
    <name type="common">Crown-of-thorns starfish</name>
    <dbReference type="NCBI Taxonomy" id="133434"/>
    <lineage>
        <taxon>Eukaryota</taxon>
        <taxon>Metazoa</taxon>
        <taxon>Echinodermata</taxon>
        <taxon>Eleutherozoa</taxon>
        <taxon>Asterozoa</taxon>
        <taxon>Asteroidea</taxon>
        <taxon>Valvatacea</taxon>
        <taxon>Valvatida</taxon>
        <taxon>Acanthasteridae</taxon>
        <taxon>Acanthaster</taxon>
    </lineage>
</organism>
<dbReference type="PANTHER" id="PTHR13802:SF52">
    <property type="entry name" value="MUCIN-4"/>
    <property type="match status" value="1"/>
</dbReference>
<keyword evidence="6" id="KW-0732">Signal</keyword>
<evidence type="ECO:0000256" key="5">
    <source>
        <dbReference type="SAM" id="Phobius"/>
    </source>
</evidence>
<evidence type="ECO:0000259" key="8">
    <source>
        <dbReference type="PROSITE" id="PS50856"/>
    </source>
</evidence>
<feature type="transmembrane region" description="Helical" evidence="5">
    <location>
        <begin position="897"/>
        <end position="924"/>
    </location>
</feature>
<feature type="domain" description="AMOP" evidence="8">
    <location>
        <begin position="20"/>
        <end position="184"/>
    </location>
</feature>
<accession>A0A8B7YNQ1</accession>
<dbReference type="GO" id="GO:0016020">
    <property type="term" value="C:membrane"/>
    <property type="evidence" value="ECO:0007669"/>
    <property type="project" value="UniProtKB-SubCell"/>
</dbReference>
<sequence length="1020" mass="112543">MAARVLVVTAMCMAVELVSGSDLSDQICLNWIQDHNDTSWYTAYIMSQESQDCPSSIYQARSDSLFELLQPSWNVTSFHLDGGIAEKMVQSGGCFYRRFRRSGSPGSLCCYINPNTRTEGLRQFPDDVYYGSVVEEYSFNPFYLDNAELQTEYDKWIEKETKARYHCCVESSQPNLCEEYNNKRPSRNHLSYTHPKLAWCLGNGHFQTLDGANYTFNARGEYVLLSAEGFLHIFARMCYMAEAHVTNAAFFSAFNVQYKTSPTIEFRRENNTEIGFVVTRNGWERISDEQVIAGFMTDSCLVKNVTATVVRFSCPDGLSIDIAFEPGDVRCSLFIQLRDRDINSHFVGLLGENFYKGLGGTEKQMGSGTNGQLQDRDYFEFGQSWQLPVAVFSYGVDETFDTMNRPVSSSPPEDEEPRRVVQLRRDTVDKSMCGNSIVATFDCVAANNNFTGVPVKNKNEENFRMQRELGESGPVIDLQNNILEVQQDMPLPIQLKTTEPAAKTVKFSVYINDTVQQENIPNGENYTLNFSNSTKGKLTIFAEKTLENATVRSSVTPAIKFCPCTSTEEAYCDFKNLQNNSHIWVDKFTMVSVTLSCQNGGTLDSGKCNCLCAGNWEGKTCNECQIFCQHGGTFEGETCQCSCAGNWIGNTCNECAALSCQNGGIMDRTTCMCSCDGNWMGNTCDECQLSCENGGTLDRTTCMCSCAGNWMGNTCNECQLSCQNSGTLDRGTCMCSGNGNWMGNTCNGCQLSCQNGGTLDEGTCMCSCAGNWMGNTCNECQLSCQNSGTLDRGTCTCSCNGNWMGNTCNECPLFCQNDGTLDGGTCTCSCDGNWMGNTCNECHLSCKNNGTFDRGTCMCSCAGNWMGNTCDDCSVSCPNGTANFDRCECVSSGNQSLLPLVSLAGLASGIAVLLIIVCCLAHFFSGRHLVGQKRNNLAGINLPSNWWGVADGRMGRMADALTDTPYMHQKVSSAIPFRVTGLEAQYFYDYPKAALHEEEAKTRSDQIVSRFQNSGMDLVF</sequence>
<evidence type="ECO:0000256" key="6">
    <source>
        <dbReference type="SAM" id="SignalP"/>
    </source>
</evidence>
<dbReference type="InterPro" id="IPR051495">
    <property type="entry name" value="Epithelial_Barrier/Signaling"/>
</dbReference>
<dbReference type="OrthoDB" id="9994081at2759"/>
<feature type="chain" id="PRO_5034773594" evidence="6">
    <location>
        <begin position="21"/>
        <end position="1020"/>
    </location>
</feature>
<dbReference type="PROSITE" id="PS50856">
    <property type="entry name" value="AMOP"/>
    <property type="match status" value="1"/>
</dbReference>
<dbReference type="GeneID" id="110981563"/>
<comment type="subcellular location">
    <subcellularLocation>
        <location evidence="1">Membrane</location>
    </subcellularLocation>
</comment>
<protein>
    <submittedName>
        <fullName evidence="10">Mucin-4-like isoform X2</fullName>
    </submittedName>
</protein>
<dbReference type="GO" id="GO:0006396">
    <property type="term" value="P:RNA processing"/>
    <property type="evidence" value="ECO:0007669"/>
    <property type="project" value="InterPro"/>
</dbReference>